<evidence type="ECO:0000259" key="8">
    <source>
        <dbReference type="PROSITE" id="PS50835"/>
    </source>
</evidence>
<evidence type="ECO:0000256" key="1">
    <source>
        <dbReference type="ARBA" id="ARBA00004141"/>
    </source>
</evidence>
<keyword evidence="10" id="KW-1185">Reference proteome</keyword>
<evidence type="ECO:0000313" key="9">
    <source>
        <dbReference type="EMBL" id="MBB5283948.1"/>
    </source>
</evidence>
<dbReference type="GO" id="GO:0006816">
    <property type="term" value="P:calcium ion transport"/>
    <property type="evidence" value="ECO:0007669"/>
    <property type="project" value="TreeGrafter"/>
</dbReference>
<dbReference type="InterPro" id="IPR001434">
    <property type="entry name" value="OmcB-like_DUF11"/>
</dbReference>
<dbReference type="InterPro" id="IPR047589">
    <property type="entry name" value="DUF11_rpt"/>
</dbReference>
<evidence type="ECO:0000256" key="2">
    <source>
        <dbReference type="ARBA" id="ARBA00022692"/>
    </source>
</evidence>
<dbReference type="Pfam" id="PF01345">
    <property type="entry name" value="DUF11"/>
    <property type="match status" value="1"/>
</dbReference>
<keyword evidence="5" id="KW-0472">Membrane</keyword>
<evidence type="ECO:0000256" key="4">
    <source>
        <dbReference type="ARBA" id="ARBA00022989"/>
    </source>
</evidence>
<proteinExistence type="predicted"/>
<evidence type="ECO:0000259" key="7">
    <source>
        <dbReference type="PROSITE" id="PS50093"/>
    </source>
</evidence>
<dbReference type="SUPFAM" id="SSF49299">
    <property type="entry name" value="PKD domain"/>
    <property type="match status" value="4"/>
</dbReference>
<keyword evidence="3" id="KW-0677">Repeat</keyword>
<dbReference type="PROSITE" id="PS50835">
    <property type="entry name" value="IG_LIKE"/>
    <property type="match status" value="1"/>
</dbReference>
<dbReference type="SMART" id="SM00089">
    <property type="entry name" value="PKD"/>
    <property type="match status" value="38"/>
</dbReference>
<comment type="caution">
    <text evidence="9">The sequence shown here is derived from an EMBL/GenBank/DDBJ whole genome shotgun (WGS) entry which is preliminary data.</text>
</comment>
<evidence type="ECO:0000256" key="5">
    <source>
        <dbReference type="ARBA" id="ARBA00023136"/>
    </source>
</evidence>
<protein>
    <submittedName>
        <fullName evidence="9">Putative repeat protein (TIGR01451 family)</fullName>
    </submittedName>
</protein>
<dbReference type="PROSITE" id="PS50093">
    <property type="entry name" value="PKD"/>
    <property type="match status" value="1"/>
</dbReference>
<dbReference type="InterPro" id="IPR022409">
    <property type="entry name" value="PKD/Chitinase_dom"/>
</dbReference>
<keyword evidence="2" id="KW-0812">Transmembrane</keyword>
<dbReference type="PANTHER" id="PTHR46730">
    <property type="entry name" value="POLYCYSTIN-1"/>
    <property type="match status" value="1"/>
</dbReference>
<keyword evidence="4" id="KW-1133">Transmembrane helix</keyword>
<dbReference type="InterPro" id="IPR026588">
    <property type="entry name" value="Choice_anch_A"/>
</dbReference>
<gene>
    <name evidence="9" type="ORF">HNQ92_002091</name>
</gene>
<comment type="subcellular location">
    <subcellularLocation>
        <location evidence="1">Membrane</location>
        <topology evidence="1">Multi-pass membrane protein</topology>
    </subcellularLocation>
</comment>
<accession>A0A840TV38</accession>
<dbReference type="PANTHER" id="PTHR46730:SF4">
    <property type="entry name" value="POLYCYSTIC KIDNEY DISEASE PROTEIN 1-LIKE 1"/>
    <property type="match status" value="1"/>
</dbReference>
<evidence type="ECO:0000256" key="6">
    <source>
        <dbReference type="SAM" id="SignalP"/>
    </source>
</evidence>
<dbReference type="Pfam" id="PF20597">
    <property type="entry name" value="pAdhesive_15"/>
    <property type="match status" value="1"/>
</dbReference>
<dbReference type="InterPro" id="IPR013783">
    <property type="entry name" value="Ig-like_fold"/>
</dbReference>
<sequence length="4362" mass="435049">MRINFTSLRLAMALAVASVTPAFSQNPTAAATGYGVVVQNNLTLKSGEIDGGSAAGGNLILEGTTNVTGNTYNNAGSRPTTNSGNNFLALTIQGKVTYTSGGGVNVNGNGWVKLCDQTGSYFFSVNGSNTRITGQSGNSNADPKVNINTGQATNTLQQCSVFNFTTAFTAFNATSTTLGGCANNVTPAFDQGSSTPKLTLQSNTTNVWNLAMSGQNLGGYTNVTFNNAPTSTRPLVITVSTAGAITWNTWSMAGIGDAEGAFIIYNFPNATSLTMTGGNTIKGTVLAPKADIIKNTSGNIDGQVIGKSLVMNGGEIHYRPFNASTTCSTPTVCPCTSPNLVTNGSFGSGTTGWVLPGSGSNSTFTGQYAYNNGPSLVINNSDASGTYEVYQDITGVTVGKEYKINMRASTHTPYTSSNGKDHYVAYEFYNSSNVRIGNRVQQRVTQSVFSSNPTYGLYSFEATAPAGAVKLRIVGSAKNDALKLDEVVVTTCVTPPTVTVTNNGPLSCTKSSVTITATPTPSSGVTYSWTVPSGVTNPGNVASFSTTKVGTYTVVVTVPGTGASCTATATTEVTENKTPPTVTVTNNGPLTCTKTSVTISATPATGASYVWTVPPGVTNPGNVASFSASVVGTYSVVVTSTANGCSANGSTSVIENKTPPTVTVTNNGPLSCAKTSVTISATPATGASYVWTVPQGVTNPGNVASFSASVVGTYSVVVTSTANGCSANGSTSVTGSTTPPTVAVTNNGPLTCTKTSVTISATPATGASYVWTVPQGVTNPGNVASFSASVAGTYSVVVTSTANGCSANGSTSVTGSTAAPTVSLNTITLTCASPSQTLTATPGNLNGGTASYVWTVPQGVTNPGNVASFAVTVAGAYSVEVTNSANGCKASASKEVTENKTPPTVTVTNNGPLSCAKTSVTISATPATGASYVWTVPQGVTNPGNVASFSASVAGTYSVVVTSTANGCSATGSTSVTGSTTPPTVTVTNNGPLTCAKTSVTISATPATGASYVWTVPQGVTNPGNVASFSASVAGTYSVVVTSTANGCTANGSTTVTGSTATPTVSLNTITLTCASPSQTLTATAGNLSGGTASYVWTVPQGVTNPGNVASFTVTVAGNYSVEVTNSANGCKASASKEVTENKTPPTVTVTNNGPLTCTKTSVTISATPATGASYVWTVPQGVTNPGNVASFSASVAGTYSVVVTSTANGCTANGSTTVTGSTAAPTVSLNTISLTCASPSQTLTATAGNLSGGTASYVWTVPQGVTNPGNVASFAVTVAGTYSVEVTNSANGCKASASKEVTANKTPPTVSLNTITLTCASPSQTLTATPGNLNGGTASYVWTVPQGVTNPGNVASFAVTVAGTYSVEVTNSANGCKASASKEVTGSTAAPTVSLNTISLTCASPSQTLTATAGNLGGGTASYVWTVPQGVTNPGNVTSFAVTVAGNYSVEVTNSANGCKASASKEVTENKTPPTVAVTNNGPLTCTKTSVTISATPATGASYVWTVPQGVTNPGNVASFSASVAGTYSVVVTSTANGCTANGSTSVTGSTTPPTVAVTNNGPLTCAKTSVTISATPATGASYVWTVPQGVTNPGNVASFSASVAGTYSVVVTSTANGCSANGSTSVTGSTAAPTVSLNTISLTCASPSQTLTATPGNLGGGTASYVWTVPQGVTNPGNVASFAVTVAGTYSVEVTNSANGCKASASKEVTENKTPPTVAVTNNGPLTCAKTSVTISATPATGASYVWTVPPGVTNPGNVASFSASVAGTYSVVVTSTANGCSANGSTSVTGSTSTPTVSLNTITLTCASPSQTLTATVGGLDGGTASYVWTVPQGVTNPGNVASFAVTVAGTYSVEVTNSANGCKASASKLVEENKTPPTVSLNTITLTCASPSQTLTATPGNLNGGTASYVWTVPGGVTNPGNVASFAVTVAGTYSVEVTNSANGCKATASKEVTENKTPTTVSLNTITLTCASPSQTLTATVGGLDGGTASYVWTVPQGVTNPGNVASFAVTVAGNYSVEVTNSANGCKASASKEVTGSTAAPTVSLNTITLTCASPSQTLTASAGNLGGGTASYVWTVPGGVTNPGNVASFAVTVAGTYSVEVTNSANGCKASASKEVTGSTTTPTVSLNTITLTCASPSQTLTASVNNLGGGTASYVWTVPGGVTNPGNVASFAVTVAGNYSVEVTNSANGCKASASKEVTENKTPPTVAVTNNGPLTCAKTSVTISATPATGASYVWTVPDGVTNPGNVASFSASVVGTYSVVVTSTGNGCSANGSTSVTGSTTPPVVTVTNDGPLTCTKTSVTISATPATGASYVWTVPQGVTNPGNVASFSASVVGTYSVVVTSTGNGCSANGSTSVTGSTATPTVSLNPITLTCASPSQTLTASVENLGGGTASYVWTVPGGVTNPGNVASFAVTVAGNYSVEVTNSANGCKASASKEVTGSTATPTVSLNPITLTCASPSQTLTASVNNLGGGTASYVWTVPQGVTNPGNVASFTVTVAGNYSVEVTNSVNGCKASASKEVTQDKAAPTVAVNGGVLTCIATSLTLTPTTNPANGLTYLWSGPGVPANTTTPTYVANAVGTYTVTVTNPANGCTASDTAIVSENKTAPQVTATGGRITCSTSSVKFSVTLVPAGAGYSYAWSGPNAYVSTEKEPSVGEAGIYTLVVTNLANGCTASDTAEVKKDTDLPGATAIGDTITCEQTTVTLKGSSQASGVTYAWTGPNSFTSNLQNPTVSTPGVYTLTVSKAGSDCQSMATAEVSIDTLKPAVSLNTIKLTCANPSQTLTATVGSLNGGTASYVWTVPQGVTNPGNVASFTVTVAGTYSVEVTNLTSGCKKSASTMVTEDKEVPTVTVINDGPLTCTKTSVTISATPVTGASYVWTVPQGVTNPGNVASFSASVVGTYSVVVTSTGNGCSATGSTSVTENGTLPTVTLNAIELTCTTTSQTLTATVENLGGGTASYVWTVPGGVTNPGNVASFTVTVGGTYSVEVTNSATGCKASATTKVEEDKTPPVVTVTNNGPLSCAKTSVTISATPATGASYVWTVPDGVTNPGNVASFSASVVGTYSVVVTSTANGCSANGSTSVTGSTTPPVVTVTNDGPLTCTKTSVTISATPVTGASYVWTVPQGVTNPGNVASFSASMAGTYSVVVTSTGNGCSATGSTSVTENGTLPTVTLNAIELTCTTTSQTLTATVENLGGGTASYVWTVPGGVTNPGNVASFTVTVGGTYSVEVTNSATGCKASASTMVEEDKTPPTVSLNAITLTCIDPSQTLTATVGTLNGGTASYVWTVPQGVTNPGNVASFTVTTPGTYSVVVTNSANGCEKSGTSVVLEDKAVPVVVAKGGALTCTTSSIKLTATVTPDNNQYTYSWSGPNAFVSTEKEPVVSEAGTYTLTVTNPASGCTASDTALVTKDNELPGATAVGDTLTCAQITVTLKGSSQAEGVTYTWTGPGSFTSNLQNPQVSVPGTYTLTVTKPGSSCQSEATAEVSIDTLTPQVVINGGVLNCEQTTVTLTPTTTPAQGLTYLWSGPGVPANTTTPTYVATLAGTYTVTVTNPANGCTSSDTAVVTGDKEVPSVVATVENDGLLTCDASSLTITAVGTPTGVTYAWTGPESFTASTAEIEVAQAGTYIVTVTSATNGCTASDTVVVTQDNGKPTVVVDGGMLNCEQTTITLTPATTPAQGLTYLWSGPGVPANTTTPTYVATVAGTYTVTVTNPANGCTASDTAIVSGDKEVPSVVATVENDGLLTCDASSLTITAVGTPTGVTYAWTGPESFTASTAEIEVTQAGTYIVTVTSATNGCTASDTVVVTQDNGKPTVVVDGGMLSCAQTTVTLTPTTTPAQGLTYLWSGPGVPANTTTPTYVATEPGTYTVTVTNPANGCTASDTARVIFDENAAKPEAGADIPVVCVGIQPATTATLNAQPFAGATWIQVGNSPSVITIADANDPKTTISGLTVGTYTLVWQAGDCADTVQVLVPDCSLECVKPDAGADQTVCAPATTFKLPNAGENQEWVVGDGPSVATINATTGQVSGLTESGIYAFILRDMTIGGTCADTVFIFRGTNSAPDNQSTCNDTLTLVATAGGTWTAASGNPAAAAITAAGVVTGMTEVGVYKFILSNGTCTDTVAVERLDCTKEYDLALDKSISTKVAAQGDTITYTIRVWNEGEATTHGIEVTDTLNAGVQYLSYLASVGTYTAGTGIWKFDSLEVGDTVSLQIKVRVIAQGVWFNTAEITKMTEKDRDSTPDNGAEGEDDIDRECFTVPVELCLGQKYQASVDARYTDVVWFKDNVQIATGNSYIISETGQYTFTAAGTQCPAQGCCPIIVAVTECCPAEVCVPVTIKKTRSARK</sequence>
<dbReference type="Proteomes" id="UP000557307">
    <property type="component" value="Unassembled WGS sequence"/>
</dbReference>
<reference evidence="9 10" key="1">
    <citation type="submission" date="2020-08" db="EMBL/GenBank/DDBJ databases">
        <title>Genomic Encyclopedia of Type Strains, Phase IV (KMG-IV): sequencing the most valuable type-strain genomes for metagenomic binning, comparative biology and taxonomic classification.</title>
        <authorList>
            <person name="Goeker M."/>
        </authorList>
    </citation>
    <scope>NUCLEOTIDE SEQUENCE [LARGE SCALE GENOMIC DNA]</scope>
    <source>
        <strain evidence="9 10">DSM 105074</strain>
    </source>
</reference>
<feature type="domain" description="PKD" evidence="7">
    <location>
        <begin position="496"/>
        <end position="574"/>
    </location>
</feature>
<dbReference type="GO" id="GO:0005261">
    <property type="term" value="F:monoatomic cation channel activity"/>
    <property type="evidence" value="ECO:0007669"/>
    <property type="project" value="TreeGrafter"/>
</dbReference>
<evidence type="ECO:0000256" key="3">
    <source>
        <dbReference type="ARBA" id="ARBA00022737"/>
    </source>
</evidence>
<name>A0A840TV38_9BACT</name>
<feature type="chain" id="PRO_5032536115" evidence="6">
    <location>
        <begin position="25"/>
        <end position="4362"/>
    </location>
</feature>
<dbReference type="RefSeq" id="WP_184173858.1">
    <property type="nucleotide sequence ID" value="NZ_JACHGF010000003.1"/>
</dbReference>
<organism evidence="9 10">
    <name type="scientific">Rhabdobacter roseus</name>
    <dbReference type="NCBI Taxonomy" id="1655419"/>
    <lineage>
        <taxon>Bacteria</taxon>
        <taxon>Pseudomonadati</taxon>
        <taxon>Bacteroidota</taxon>
        <taxon>Cytophagia</taxon>
        <taxon>Cytophagales</taxon>
        <taxon>Cytophagaceae</taxon>
        <taxon>Rhabdobacter</taxon>
    </lineage>
</organism>
<dbReference type="GO" id="GO:0005886">
    <property type="term" value="C:plasma membrane"/>
    <property type="evidence" value="ECO:0007669"/>
    <property type="project" value="TreeGrafter"/>
</dbReference>
<dbReference type="InterPro" id="IPR000601">
    <property type="entry name" value="PKD_dom"/>
</dbReference>
<dbReference type="NCBIfam" id="TIGR01451">
    <property type="entry name" value="B_ant_repeat"/>
    <property type="match status" value="1"/>
</dbReference>
<dbReference type="EMBL" id="JACHGF010000003">
    <property type="protein sequence ID" value="MBB5283948.1"/>
    <property type="molecule type" value="Genomic_DNA"/>
</dbReference>
<evidence type="ECO:0000313" key="10">
    <source>
        <dbReference type="Proteomes" id="UP000557307"/>
    </source>
</evidence>
<dbReference type="InterPro" id="IPR007110">
    <property type="entry name" value="Ig-like_dom"/>
</dbReference>
<dbReference type="Gene3D" id="2.60.40.10">
    <property type="entry name" value="Immunoglobulins"/>
    <property type="match status" value="19"/>
</dbReference>
<feature type="domain" description="Ig-like" evidence="8">
    <location>
        <begin position="3712"/>
        <end position="3821"/>
    </location>
</feature>
<keyword evidence="6" id="KW-0732">Signal</keyword>
<feature type="signal peptide" evidence="6">
    <location>
        <begin position="1"/>
        <end position="24"/>
    </location>
</feature>
<dbReference type="InterPro" id="IPR035986">
    <property type="entry name" value="PKD_dom_sf"/>
</dbReference>